<dbReference type="GO" id="GO:0007166">
    <property type="term" value="P:cell surface receptor signaling pathway"/>
    <property type="evidence" value="ECO:0007669"/>
    <property type="project" value="InterPro"/>
</dbReference>
<feature type="transmembrane region" description="Helical" evidence="6">
    <location>
        <begin position="299"/>
        <end position="318"/>
    </location>
</feature>
<comment type="caution">
    <text evidence="8">The sequence shown here is derived from an EMBL/GenBank/DDBJ whole genome shotgun (WGS) entry which is preliminary data.</text>
</comment>
<gene>
    <name evidence="8" type="ORF">OHK93_007221</name>
</gene>
<evidence type="ECO:0000256" key="5">
    <source>
        <dbReference type="SAM" id="MobiDB-lite"/>
    </source>
</evidence>
<evidence type="ECO:0000256" key="1">
    <source>
        <dbReference type="ARBA" id="ARBA00004141"/>
    </source>
</evidence>
<evidence type="ECO:0000256" key="6">
    <source>
        <dbReference type="SAM" id="Phobius"/>
    </source>
</evidence>
<dbReference type="InterPro" id="IPR017981">
    <property type="entry name" value="GPCR_2-like_7TM"/>
</dbReference>
<dbReference type="Pfam" id="PF00001">
    <property type="entry name" value="7tm_1"/>
    <property type="match status" value="1"/>
</dbReference>
<evidence type="ECO:0000256" key="3">
    <source>
        <dbReference type="ARBA" id="ARBA00022989"/>
    </source>
</evidence>
<dbReference type="PANTHER" id="PTHR23112:SF22">
    <property type="entry name" value="G-PROTEIN COUPLED RECEPTOR"/>
    <property type="match status" value="1"/>
</dbReference>
<feature type="compositionally biased region" description="Basic and acidic residues" evidence="5">
    <location>
        <begin position="385"/>
        <end position="394"/>
    </location>
</feature>
<accession>A0AA43QK23</accession>
<feature type="domain" description="G-protein coupled receptors family 2 profile 2" evidence="7">
    <location>
        <begin position="13"/>
        <end position="186"/>
    </location>
</feature>
<dbReference type="InterPro" id="IPR000276">
    <property type="entry name" value="GPCR_Rhodpsn"/>
</dbReference>
<keyword evidence="2 6" id="KW-0812">Transmembrane</keyword>
<evidence type="ECO:0000256" key="4">
    <source>
        <dbReference type="ARBA" id="ARBA00023136"/>
    </source>
</evidence>
<dbReference type="Gene3D" id="1.20.1070.10">
    <property type="entry name" value="Rhodopsin 7-helix transmembrane proteins"/>
    <property type="match status" value="1"/>
</dbReference>
<keyword evidence="3 6" id="KW-1133">Transmembrane helix</keyword>
<organism evidence="8 9">
    <name type="scientific">Ramalina farinacea</name>
    <dbReference type="NCBI Taxonomy" id="258253"/>
    <lineage>
        <taxon>Eukaryota</taxon>
        <taxon>Fungi</taxon>
        <taxon>Dikarya</taxon>
        <taxon>Ascomycota</taxon>
        <taxon>Pezizomycotina</taxon>
        <taxon>Lecanoromycetes</taxon>
        <taxon>OSLEUM clade</taxon>
        <taxon>Lecanoromycetidae</taxon>
        <taxon>Lecanorales</taxon>
        <taxon>Lecanorineae</taxon>
        <taxon>Ramalinaceae</taxon>
        <taxon>Ramalina</taxon>
    </lineage>
</organism>
<feature type="transmembrane region" description="Helical" evidence="6">
    <location>
        <begin position="172"/>
        <end position="192"/>
    </location>
</feature>
<dbReference type="Proteomes" id="UP001161017">
    <property type="component" value="Unassembled WGS sequence"/>
</dbReference>
<dbReference type="AlphaFoldDB" id="A0AA43QK23"/>
<dbReference type="GO" id="GO:0005886">
    <property type="term" value="C:plasma membrane"/>
    <property type="evidence" value="ECO:0007669"/>
    <property type="project" value="TreeGrafter"/>
</dbReference>
<feature type="region of interest" description="Disordered" evidence="5">
    <location>
        <begin position="378"/>
        <end position="459"/>
    </location>
</feature>
<feature type="compositionally biased region" description="Low complexity" evidence="5">
    <location>
        <begin position="415"/>
        <end position="426"/>
    </location>
</feature>
<dbReference type="PANTHER" id="PTHR23112">
    <property type="entry name" value="G PROTEIN-COUPLED RECEPTOR 157-RELATED"/>
    <property type="match status" value="1"/>
</dbReference>
<name>A0AA43QK23_9LECA</name>
<evidence type="ECO:0000313" key="9">
    <source>
        <dbReference type="Proteomes" id="UP001161017"/>
    </source>
</evidence>
<keyword evidence="9" id="KW-1185">Reference proteome</keyword>
<feature type="transmembrane region" description="Helical" evidence="6">
    <location>
        <begin position="95"/>
        <end position="112"/>
    </location>
</feature>
<feature type="transmembrane region" description="Helical" evidence="6">
    <location>
        <begin position="20"/>
        <end position="41"/>
    </location>
</feature>
<proteinExistence type="predicted"/>
<comment type="subcellular location">
    <subcellularLocation>
        <location evidence="1">Membrane</location>
        <topology evidence="1">Multi-pass membrane protein</topology>
    </subcellularLocation>
</comment>
<evidence type="ECO:0000259" key="7">
    <source>
        <dbReference type="PROSITE" id="PS50261"/>
    </source>
</evidence>
<dbReference type="PROSITE" id="PS50261">
    <property type="entry name" value="G_PROTEIN_RECEP_F2_4"/>
    <property type="match status" value="1"/>
</dbReference>
<dbReference type="GO" id="GO:0004930">
    <property type="term" value="F:G protein-coupled receptor activity"/>
    <property type="evidence" value="ECO:0007669"/>
    <property type="project" value="InterPro"/>
</dbReference>
<dbReference type="EMBL" id="JAPUFD010000006">
    <property type="protein sequence ID" value="MDI1487947.1"/>
    <property type="molecule type" value="Genomic_DNA"/>
</dbReference>
<sequence>MSQELTQGQLAALTITERTTSALSLLGFLLVVYTFLFCEGFQKPVNRLIFYAAWSNLGSTIVGFISRDGLPAGQASALCQTQAFLFQMFGGVDCYWALCMAWNVYLALFRGWTTQRMQKQEWKYLTACYGLSLIPAAVYIFLRTEERGRVYGPAILWCWIAPEWAFLRIATLYAIVWLALFGALGIYCIALAKAWRHRRSLVGLLNPLNENPFAGTITTDIEIVFSHGESGGHEEQNPFGSRFDRLGSQERAEEGTTKNPYTVVVQGTRYDSRSRPELLRLPTLTRNAALAEENVEAWLYARIAFLYFLSMIICWIPASINRLVSVIKPDDVIFGLNYVAICGLPLQGFLNGLVYYISSQTATKRLFGRCWTRSTAWRRTPGKPRTKDSQRIRDSYPASTEGGDIMFKDQTTHHSAAASRQGSRSAPVPSHHDANSTSRLCGTDKAVAGEGPVSNFRFS</sequence>
<evidence type="ECO:0000313" key="8">
    <source>
        <dbReference type="EMBL" id="MDI1487947.1"/>
    </source>
</evidence>
<dbReference type="GO" id="GO:0007189">
    <property type="term" value="P:adenylate cyclase-activating G protein-coupled receptor signaling pathway"/>
    <property type="evidence" value="ECO:0007669"/>
    <property type="project" value="TreeGrafter"/>
</dbReference>
<protein>
    <recommendedName>
        <fullName evidence="7">G-protein coupled receptors family 2 profile 2 domain-containing protein</fullName>
    </recommendedName>
</protein>
<dbReference type="SUPFAM" id="SSF81321">
    <property type="entry name" value="Family A G protein-coupled receptor-like"/>
    <property type="match status" value="1"/>
</dbReference>
<keyword evidence="4 6" id="KW-0472">Membrane</keyword>
<evidence type="ECO:0000256" key="2">
    <source>
        <dbReference type="ARBA" id="ARBA00022692"/>
    </source>
</evidence>
<feature type="transmembrane region" description="Helical" evidence="6">
    <location>
        <begin position="338"/>
        <end position="357"/>
    </location>
</feature>
<feature type="transmembrane region" description="Helical" evidence="6">
    <location>
        <begin position="48"/>
        <end position="66"/>
    </location>
</feature>
<feature type="transmembrane region" description="Helical" evidence="6">
    <location>
        <begin position="124"/>
        <end position="142"/>
    </location>
</feature>
<reference evidence="8" key="1">
    <citation type="journal article" date="2023" name="Genome Biol. Evol.">
        <title>First Whole Genome Sequence and Flow Cytometry Genome Size Data for the Lichen-Forming Fungus Ramalina farinacea (Ascomycota).</title>
        <authorList>
            <person name="Llewellyn T."/>
            <person name="Mian S."/>
            <person name="Hill R."/>
            <person name="Leitch I.J."/>
            <person name="Gaya E."/>
        </authorList>
    </citation>
    <scope>NUCLEOTIDE SEQUENCE</scope>
    <source>
        <strain evidence="8">LIQ254RAFAR</strain>
    </source>
</reference>